<gene>
    <name evidence="3" type="ORF">E6W36_11770</name>
</gene>
<feature type="chain" id="PRO_5021023279" evidence="2">
    <location>
        <begin position="22"/>
        <end position="126"/>
    </location>
</feature>
<keyword evidence="2" id="KW-0732">Signal</keyword>
<reference evidence="4" key="1">
    <citation type="submission" date="2019-04" db="EMBL/GenBank/DDBJ databases">
        <title>Complete genome sequence of Sphingomonas sp. W1-2-3.</title>
        <authorList>
            <person name="Im W.T."/>
        </authorList>
    </citation>
    <scope>NUCLEOTIDE SEQUENCE [LARGE SCALE GENOMIC DNA]</scope>
    <source>
        <strain evidence="4">W1-2-3</strain>
    </source>
</reference>
<dbReference type="AlphaFoldDB" id="A0A4D7C9Z9"/>
<proteinExistence type="predicted"/>
<feature type="region of interest" description="Disordered" evidence="1">
    <location>
        <begin position="94"/>
        <end position="126"/>
    </location>
</feature>
<feature type="compositionally biased region" description="Polar residues" evidence="1">
    <location>
        <begin position="101"/>
        <end position="114"/>
    </location>
</feature>
<dbReference type="Proteomes" id="UP000298714">
    <property type="component" value="Chromosome"/>
</dbReference>
<protein>
    <submittedName>
        <fullName evidence="3">Uncharacterized protein</fullName>
    </submittedName>
</protein>
<dbReference type="EMBL" id="CP039704">
    <property type="protein sequence ID" value="QCI79937.1"/>
    <property type="molecule type" value="Genomic_DNA"/>
</dbReference>
<evidence type="ECO:0000256" key="2">
    <source>
        <dbReference type="SAM" id="SignalP"/>
    </source>
</evidence>
<evidence type="ECO:0000313" key="3">
    <source>
        <dbReference type="EMBL" id="QCI79937.1"/>
    </source>
</evidence>
<evidence type="ECO:0000313" key="4">
    <source>
        <dbReference type="Proteomes" id="UP000298714"/>
    </source>
</evidence>
<sequence length="126" mass="13312">MTLKALLFGSVLLAVAAPAVASAQTMEDRLRTQLRQSVEELRALQAQQASWQAEKADLQAQLDRAKAAGGDGKASATQRAELAALRAELEKAKQAAGDSAGNVTKLQAELNTANERGGRRSRKSIA</sequence>
<dbReference type="KEGG" id="hgn:E6W36_11770"/>
<dbReference type="Gene3D" id="1.10.287.1490">
    <property type="match status" value="1"/>
</dbReference>
<accession>A0A4D7C9Z9</accession>
<evidence type="ECO:0000256" key="1">
    <source>
        <dbReference type="SAM" id="MobiDB-lite"/>
    </source>
</evidence>
<name>A0A4D7C9Z9_9SPHN</name>
<dbReference type="RefSeq" id="WP_222872782.1">
    <property type="nucleotide sequence ID" value="NZ_CP039704.1"/>
</dbReference>
<keyword evidence="4" id="KW-1185">Reference proteome</keyword>
<feature type="signal peptide" evidence="2">
    <location>
        <begin position="1"/>
        <end position="21"/>
    </location>
</feature>
<organism evidence="3 4">
    <name type="scientific">Hankyongella ginsenosidimutans</name>
    <dbReference type="NCBI Taxonomy" id="1763828"/>
    <lineage>
        <taxon>Bacteria</taxon>
        <taxon>Pseudomonadati</taxon>
        <taxon>Pseudomonadota</taxon>
        <taxon>Alphaproteobacteria</taxon>
        <taxon>Sphingomonadales</taxon>
        <taxon>Sphingomonadaceae</taxon>
        <taxon>Hankyongella</taxon>
    </lineage>
</organism>